<dbReference type="OrthoDB" id="7323539at2759"/>
<feature type="region of interest" description="Disordered" evidence="1">
    <location>
        <begin position="160"/>
        <end position="185"/>
    </location>
</feature>
<feature type="region of interest" description="Disordered" evidence="1">
    <location>
        <begin position="255"/>
        <end position="279"/>
    </location>
</feature>
<protein>
    <submittedName>
        <fullName evidence="2">Uncharacterized protein</fullName>
    </submittedName>
</protein>
<evidence type="ECO:0000313" key="2">
    <source>
        <dbReference type="EMBL" id="KAF6207679.1"/>
    </source>
</evidence>
<evidence type="ECO:0000313" key="3">
    <source>
        <dbReference type="Proteomes" id="UP000466442"/>
    </source>
</evidence>
<keyword evidence="3" id="KW-1185">Reference proteome</keyword>
<dbReference type="EMBL" id="WIXP02000007">
    <property type="protein sequence ID" value="KAF6207679.1"/>
    <property type="molecule type" value="Genomic_DNA"/>
</dbReference>
<accession>A0A8S9XGG4</accession>
<dbReference type="Proteomes" id="UP000466442">
    <property type="component" value="Unassembled WGS sequence"/>
</dbReference>
<proteinExistence type="predicted"/>
<name>A0A8S9XGG4_APOLU</name>
<sequence length="394" mass="43743">MNTEMPSSPPFECFECHKVVKGTRQENLIFCDGEKCIYASHKACLTSNNNPDQKDPVWNCGCSQAKNMSNLIDTGDDVSPKPLNFEILSEAQLNSMDAHKLTVELYKQQSWILNMLHLLNEKSVDFAAVLNENATLKTRISALESRIELISTQLNLNLSKPRSERKVPGGNSKTKIKFPDPAPQLQNQNNEVEVGVIEIQTLATQENRVKPAAQVSASELQPPQCEGVLTFGGSHGMSWAQVAGQSIEDRPVVQQRNPNELGRGNLGTAGSRLKSRSRKAVEFGRSTDSSLKSVPKVKRVFVSRLDPSLTSLEIKSHLQTNATIFRGCIQLKTKYDSYSSFCVECGEEDFEALMSPDLWPRDSIIAEFRGMPRKEFFHANELVAPTSPTNENSA</sequence>
<gene>
    <name evidence="2" type="ORF">GE061_016126</name>
</gene>
<dbReference type="AlphaFoldDB" id="A0A8S9XGG4"/>
<reference evidence="2" key="1">
    <citation type="journal article" date="2021" name="Mol. Ecol. Resour.">
        <title>Apolygus lucorum genome provides insights into omnivorousness and mesophyll feeding.</title>
        <authorList>
            <person name="Liu Y."/>
            <person name="Liu H."/>
            <person name="Wang H."/>
            <person name="Huang T."/>
            <person name="Liu B."/>
            <person name="Yang B."/>
            <person name="Yin L."/>
            <person name="Li B."/>
            <person name="Zhang Y."/>
            <person name="Zhang S."/>
            <person name="Jiang F."/>
            <person name="Zhang X."/>
            <person name="Ren Y."/>
            <person name="Wang B."/>
            <person name="Wang S."/>
            <person name="Lu Y."/>
            <person name="Wu K."/>
            <person name="Fan W."/>
            <person name="Wang G."/>
        </authorList>
    </citation>
    <scope>NUCLEOTIDE SEQUENCE</scope>
    <source>
        <strain evidence="2">12Hb</strain>
    </source>
</reference>
<evidence type="ECO:0000256" key="1">
    <source>
        <dbReference type="SAM" id="MobiDB-lite"/>
    </source>
</evidence>
<dbReference type="Gene3D" id="3.30.40.10">
    <property type="entry name" value="Zinc/RING finger domain, C3HC4 (zinc finger)"/>
    <property type="match status" value="1"/>
</dbReference>
<dbReference type="InterPro" id="IPR013083">
    <property type="entry name" value="Znf_RING/FYVE/PHD"/>
</dbReference>
<organism evidence="2 3">
    <name type="scientific">Apolygus lucorum</name>
    <name type="common">Small green plant bug</name>
    <name type="synonym">Lygocoris lucorum</name>
    <dbReference type="NCBI Taxonomy" id="248454"/>
    <lineage>
        <taxon>Eukaryota</taxon>
        <taxon>Metazoa</taxon>
        <taxon>Ecdysozoa</taxon>
        <taxon>Arthropoda</taxon>
        <taxon>Hexapoda</taxon>
        <taxon>Insecta</taxon>
        <taxon>Pterygota</taxon>
        <taxon>Neoptera</taxon>
        <taxon>Paraneoptera</taxon>
        <taxon>Hemiptera</taxon>
        <taxon>Heteroptera</taxon>
        <taxon>Panheteroptera</taxon>
        <taxon>Cimicomorpha</taxon>
        <taxon>Miridae</taxon>
        <taxon>Mirini</taxon>
        <taxon>Apolygus</taxon>
    </lineage>
</organism>
<comment type="caution">
    <text evidence="2">The sequence shown here is derived from an EMBL/GenBank/DDBJ whole genome shotgun (WGS) entry which is preliminary data.</text>
</comment>